<reference evidence="2 3" key="1">
    <citation type="journal article" date="2015" name="Genome Biol.">
        <title>Comparative genomics of Steinernema reveals deeply conserved gene regulatory networks.</title>
        <authorList>
            <person name="Dillman A.R."/>
            <person name="Macchietto M."/>
            <person name="Porter C.F."/>
            <person name="Rogers A."/>
            <person name="Williams B."/>
            <person name="Antoshechkin I."/>
            <person name="Lee M.M."/>
            <person name="Goodwin Z."/>
            <person name="Lu X."/>
            <person name="Lewis E.E."/>
            <person name="Goodrich-Blair H."/>
            <person name="Stock S.P."/>
            <person name="Adams B.J."/>
            <person name="Sternberg P.W."/>
            <person name="Mortazavi A."/>
        </authorList>
    </citation>
    <scope>NUCLEOTIDE SEQUENCE [LARGE SCALE GENOMIC DNA]</scope>
    <source>
        <strain evidence="2 3">ALL</strain>
    </source>
</reference>
<name>A0A4U8UUV0_STECR</name>
<evidence type="ECO:0000256" key="1">
    <source>
        <dbReference type="SAM" id="MobiDB-lite"/>
    </source>
</evidence>
<proteinExistence type="predicted"/>
<protein>
    <submittedName>
        <fullName evidence="2">Uncharacterized protein</fullName>
    </submittedName>
</protein>
<evidence type="ECO:0000313" key="3">
    <source>
        <dbReference type="Proteomes" id="UP000298663"/>
    </source>
</evidence>
<comment type="caution">
    <text evidence="2">The sequence shown here is derived from an EMBL/GenBank/DDBJ whole genome shotgun (WGS) entry which is preliminary data.</text>
</comment>
<feature type="compositionally biased region" description="Basic and acidic residues" evidence="1">
    <location>
        <begin position="100"/>
        <end position="112"/>
    </location>
</feature>
<evidence type="ECO:0000313" key="2">
    <source>
        <dbReference type="EMBL" id="TMS37106.1"/>
    </source>
</evidence>
<dbReference type="EMBL" id="AZBU02000001">
    <property type="protein sequence ID" value="TMS37106.1"/>
    <property type="molecule type" value="Genomic_DNA"/>
</dbReference>
<reference evidence="2 3" key="2">
    <citation type="journal article" date="2019" name="G3 (Bethesda)">
        <title>Hybrid Assembly of the Genome of the Entomopathogenic Nematode Steinernema carpocapsae Identifies the X-Chromosome.</title>
        <authorList>
            <person name="Serra L."/>
            <person name="Macchietto M."/>
            <person name="Macias-Munoz A."/>
            <person name="McGill C.J."/>
            <person name="Rodriguez I.M."/>
            <person name="Rodriguez B."/>
            <person name="Murad R."/>
            <person name="Mortazavi A."/>
        </authorList>
    </citation>
    <scope>NUCLEOTIDE SEQUENCE [LARGE SCALE GENOMIC DNA]</scope>
    <source>
        <strain evidence="2 3">ALL</strain>
    </source>
</reference>
<dbReference type="Proteomes" id="UP000298663">
    <property type="component" value="Unassembled WGS sequence"/>
</dbReference>
<dbReference type="AlphaFoldDB" id="A0A4U8UUV0"/>
<organism evidence="2 3">
    <name type="scientific">Steinernema carpocapsae</name>
    <name type="common">Entomopathogenic nematode</name>
    <dbReference type="NCBI Taxonomy" id="34508"/>
    <lineage>
        <taxon>Eukaryota</taxon>
        <taxon>Metazoa</taxon>
        <taxon>Ecdysozoa</taxon>
        <taxon>Nematoda</taxon>
        <taxon>Chromadorea</taxon>
        <taxon>Rhabditida</taxon>
        <taxon>Tylenchina</taxon>
        <taxon>Panagrolaimomorpha</taxon>
        <taxon>Strongyloidoidea</taxon>
        <taxon>Steinernematidae</taxon>
        <taxon>Steinernema</taxon>
    </lineage>
</organism>
<keyword evidence="3" id="KW-1185">Reference proteome</keyword>
<gene>
    <name evidence="2" type="ORF">L596_004108</name>
</gene>
<feature type="region of interest" description="Disordered" evidence="1">
    <location>
        <begin position="77"/>
        <end position="112"/>
    </location>
</feature>
<sequence length="112" mass="12453">MMTPGAPVCKVAEAVGVGAGWVTVNFADFRFIRREIKFVTIIVDRNLNLRSRVGLHRGLGHRLPSAQCASEKRALRDSEQDCPDQTPSVRNGHHFVRGSHGLDRRPDLLPTL</sequence>
<accession>A0A4U8UUV0</accession>